<dbReference type="EMBL" id="CAJNOK010003185">
    <property type="protein sequence ID" value="CAF0891081.1"/>
    <property type="molecule type" value="Genomic_DNA"/>
</dbReference>
<dbReference type="Proteomes" id="UP000682733">
    <property type="component" value="Unassembled WGS sequence"/>
</dbReference>
<dbReference type="Proteomes" id="UP000677228">
    <property type="component" value="Unassembled WGS sequence"/>
</dbReference>
<dbReference type="AlphaFoldDB" id="A0A8S2DGJ0"/>
<accession>A0A8S2DGJ0</accession>
<evidence type="ECO:0000313" key="2">
    <source>
        <dbReference type="EMBL" id="CAF3673364.1"/>
    </source>
</evidence>
<organism evidence="1 3">
    <name type="scientific">Didymodactylos carnosus</name>
    <dbReference type="NCBI Taxonomy" id="1234261"/>
    <lineage>
        <taxon>Eukaryota</taxon>
        <taxon>Metazoa</taxon>
        <taxon>Spiralia</taxon>
        <taxon>Gnathifera</taxon>
        <taxon>Rotifera</taxon>
        <taxon>Eurotatoria</taxon>
        <taxon>Bdelloidea</taxon>
        <taxon>Philodinida</taxon>
        <taxon>Philodinidae</taxon>
        <taxon>Didymodactylos</taxon>
    </lineage>
</organism>
<evidence type="ECO:0000313" key="3">
    <source>
        <dbReference type="Proteomes" id="UP000677228"/>
    </source>
</evidence>
<name>A0A8S2DGJ0_9BILA</name>
<gene>
    <name evidence="1" type="ORF">OVA965_LOCUS9132</name>
    <name evidence="2" type="ORF">TMI583_LOCUS9128</name>
</gene>
<proteinExistence type="predicted"/>
<comment type="caution">
    <text evidence="1">The sequence shown here is derived from an EMBL/GenBank/DDBJ whole genome shotgun (WGS) entry which is preliminary data.</text>
</comment>
<protein>
    <submittedName>
        <fullName evidence="1">Uncharacterized protein</fullName>
    </submittedName>
</protein>
<sequence length="80" mass="9151">MSFVISPVELQVRANVELAIKGDADETGMSDLLNKTFYPFSTTKLIKSTSTITLMWTHTAEEDTVREIDYGMWVQNHLFH</sequence>
<evidence type="ECO:0000313" key="1">
    <source>
        <dbReference type="EMBL" id="CAF0891081.1"/>
    </source>
</evidence>
<reference evidence="1" key="1">
    <citation type="submission" date="2021-02" db="EMBL/GenBank/DDBJ databases">
        <authorList>
            <person name="Nowell W R."/>
        </authorList>
    </citation>
    <scope>NUCLEOTIDE SEQUENCE</scope>
</reference>
<dbReference type="EMBL" id="CAJOBA010003186">
    <property type="protein sequence ID" value="CAF3673364.1"/>
    <property type="molecule type" value="Genomic_DNA"/>
</dbReference>